<feature type="signal peptide" evidence="1">
    <location>
        <begin position="1"/>
        <end position="24"/>
    </location>
</feature>
<reference evidence="2" key="1">
    <citation type="journal article" date="2012" name="PLoS Genet.">
        <title>Comparative analysis of the genomes of two field isolates of the rice blast fungus Magnaporthe oryzae.</title>
        <authorList>
            <person name="Xue M."/>
            <person name="Yang J."/>
            <person name="Li Z."/>
            <person name="Hu S."/>
            <person name="Yao N."/>
            <person name="Dean R.A."/>
            <person name="Zhao W."/>
            <person name="Shen M."/>
            <person name="Zhang H."/>
            <person name="Li C."/>
            <person name="Liu L."/>
            <person name="Cao L."/>
            <person name="Xu X."/>
            <person name="Xing Y."/>
            <person name="Hsiang T."/>
            <person name="Zhang Z."/>
            <person name="Xu J.R."/>
            <person name="Peng Y.L."/>
        </authorList>
    </citation>
    <scope>NUCLEOTIDE SEQUENCE</scope>
    <source>
        <strain evidence="2">Y34</strain>
    </source>
</reference>
<dbReference type="AlphaFoldDB" id="A0AA97PLP8"/>
<evidence type="ECO:0000256" key="1">
    <source>
        <dbReference type="SAM" id="SignalP"/>
    </source>
</evidence>
<proteinExistence type="predicted"/>
<keyword evidence="1" id="KW-0732">Signal</keyword>
<accession>A0AA97PLP8</accession>
<organism evidence="2">
    <name type="scientific">Pyricularia oryzae (strain Y34)</name>
    <name type="common">Rice blast fungus</name>
    <name type="synonym">Magnaporthe oryzae</name>
    <dbReference type="NCBI Taxonomy" id="1143189"/>
    <lineage>
        <taxon>Eukaryota</taxon>
        <taxon>Fungi</taxon>
        <taxon>Dikarya</taxon>
        <taxon>Ascomycota</taxon>
        <taxon>Pezizomycotina</taxon>
        <taxon>Sordariomycetes</taxon>
        <taxon>Sordariomycetidae</taxon>
        <taxon>Magnaporthales</taxon>
        <taxon>Pyriculariaceae</taxon>
        <taxon>Pyricularia</taxon>
    </lineage>
</organism>
<name>A0AA97PLP8_PYRO3</name>
<gene>
    <name evidence="2" type="ORF">OOU_Y34scaffold00505g1</name>
</gene>
<sequence length="85" mass="9700">MWSDLFIKSSAVVLLLSQITFVAARECVIWQDLGPIWREVDTITPPTELTVFTKRHGTFVIDVLENCTIFQNTKGALRATWDETD</sequence>
<feature type="chain" id="PRO_5041674008" evidence="1">
    <location>
        <begin position="25"/>
        <end position="85"/>
    </location>
</feature>
<protein>
    <submittedName>
        <fullName evidence="2">Uncharacterized protein</fullName>
    </submittedName>
</protein>
<dbReference type="EMBL" id="JH792894">
    <property type="protein sequence ID" value="ELQ39316.1"/>
    <property type="molecule type" value="Genomic_DNA"/>
</dbReference>
<dbReference type="Proteomes" id="UP000011086">
    <property type="component" value="Unassembled WGS sequence"/>
</dbReference>
<evidence type="ECO:0000313" key="2">
    <source>
        <dbReference type="EMBL" id="ELQ39316.1"/>
    </source>
</evidence>